<reference evidence="2 3" key="1">
    <citation type="journal article" date="2011" name="Science">
        <title>The Selaginella genome identifies genetic changes associated with the evolution of vascular plants.</title>
        <authorList>
            <person name="Banks J.A."/>
            <person name="Nishiyama T."/>
            <person name="Hasebe M."/>
            <person name="Bowman J.L."/>
            <person name="Gribskov M."/>
            <person name="dePamphilis C."/>
            <person name="Albert V.A."/>
            <person name="Aono N."/>
            <person name="Aoyama T."/>
            <person name="Ambrose B.A."/>
            <person name="Ashton N.W."/>
            <person name="Axtell M.J."/>
            <person name="Barker E."/>
            <person name="Barker M.S."/>
            <person name="Bennetzen J.L."/>
            <person name="Bonawitz N.D."/>
            <person name="Chapple C."/>
            <person name="Cheng C."/>
            <person name="Correa L.G."/>
            <person name="Dacre M."/>
            <person name="DeBarry J."/>
            <person name="Dreyer I."/>
            <person name="Elias M."/>
            <person name="Engstrom E.M."/>
            <person name="Estelle M."/>
            <person name="Feng L."/>
            <person name="Finet C."/>
            <person name="Floyd S.K."/>
            <person name="Frommer W.B."/>
            <person name="Fujita T."/>
            <person name="Gramzow L."/>
            <person name="Gutensohn M."/>
            <person name="Harholt J."/>
            <person name="Hattori M."/>
            <person name="Heyl A."/>
            <person name="Hirai T."/>
            <person name="Hiwatashi Y."/>
            <person name="Ishikawa M."/>
            <person name="Iwata M."/>
            <person name="Karol K.G."/>
            <person name="Koehler B."/>
            <person name="Kolukisaoglu U."/>
            <person name="Kubo M."/>
            <person name="Kurata T."/>
            <person name="Lalonde S."/>
            <person name="Li K."/>
            <person name="Li Y."/>
            <person name="Litt A."/>
            <person name="Lyons E."/>
            <person name="Manning G."/>
            <person name="Maruyama T."/>
            <person name="Michael T.P."/>
            <person name="Mikami K."/>
            <person name="Miyazaki S."/>
            <person name="Morinaga S."/>
            <person name="Murata T."/>
            <person name="Mueller-Roeber B."/>
            <person name="Nelson D.R."/>
            <person name="Obara M."/>
            <person name="Oguri Y."/>
            <person name="Olmstead R.G."/>
            <person name="Onodera N."/>
            <person name="Petersen B.L."/>
            <person name="Pils B."/>
            <person name="Prigge M."/>
            <person name="Rensing S.A."/>
            <person name="Riano-Pachon D.M."/>
            <person name="Roberts A.W."/>
            <person name="Sato Y."/>
            <person name="Scheller H.V."/>
            <person name="Schulz B."/>
            <person name="Schulz C."/>
            <person name="Shakirov E.V."/>
            <person name="Shibagaki N."/>
            <person name="Shinohara N."/>
            <person name="Shippen D.E."/>
            <person name="Soerensen I."/>
            <person name="Sotooka R."/>
            <person name="Sugimoto N."/>
            <person name="Sugita M."/>
            <person name="Sumikawa N."/>
            <person name="Tanurdzic M."/>
            <person name="Theissen G."/>
            <person name="Ulvskov P."/>
            <person name="Wakazuki S."/>
            <person name="Weng J.K."/>
            <person name="Willats W.W."/>
            <person name="Wipf D."/>
            <person name="Wolf P.G."/>
            <person name="Yang L."/>
            <person name="Zimmer A.D."/>
            <person name="Zhu Q."/>
            <person name="Mitros T."/>
            <person name="Hellsten U."/>
            <person name="Loque D."/>
            <person name="Otillar R."/>
            <person name="Salamov A."/>
            <person name="Schmutz J."/>
            <person name="Shapiro H."/>
            <person name="Lindquist E."/>
            <person name="Lucas S."/>
            <person name="Rokhsar D."/>
            <person name="Grigoriev I.V."/>
        </authorList>
    </citation>
    <scope>NUCLEOTIDE SEQUENCE [LARGE SCALE GENOMIC DNA]</scope>
</reference>
<dbReference type="KEGG" id="smo:SELMODRAFT_415152"/>
<feature type="compositionally biased region" description="Basic and acidic residues" evidence="1">
    <location>
        <begin position="269"/>
        <end position="294"/>
    </location>
</feature>
<feature type="compositionally biased region" description="Polar residues" evidence="1">
    <location>
        <begin position="501"/>
        <end position="510"/>
    </location>
</feature>
<feature type="region of interest" description="Disordered" evidence="1">
    <location>
        <begin position="730"/>
        <end position="753"/>
    </location>
</feature>
<gene>
    <name evidence="2" type="ORF">SELMODRAFT_415152</name>
</gene>
<feature type="compositionally biased region" description="Basic and acidic residues" evidence="1">
    <location>
        <begin position="730"/>
        <end position="742"/>
    </location>
</feature>
<evidence type="ECO:0000313" key="3">
    <source>
        <dbReference type="Proteomes" id="UP000001514"/>
    </source>
</evidence>
<dbReference type="AlphaFoldDB" id="D8RV69"/>
<dbReference type="HOGENOM" id="CLU_353525_0_0_1"/>
<organism evidence="3">
    <name type="scientific">Selaginella moellendorffii</name>
    <name type="common">Spikemoss</name>
    <dbReference type="NCBI Taxonomy" id="88036"/>
    <lineage>
        <taxon>Eukaryota</taxon>
        <taxon>Viridiplantae</taxon>
        <taxon>Streptophyta</taxon>
        <taxon>Embryophyta</taxon>
        <taxon>Tracheophyta</taxon>
        <taxon>Lycopodiopsida</taxon>
        <taxon>Selaginellales</taxon>
        <taxon>Selaginellaceae</taxon>
        <taxon>Selaginella</taxon>
    </lineage>
</organism>
<dbReference type="Gramene" id="EFJ23722">
    <property type="protein sequence ID" value="EFJ23722"/>
    <property type="gene ID" value="SELMODRAFT_415152"/>
</dbReference>
<dbReference type="EMBL" id="GL377591">
    <property type="protein sequence ID" value="EFJ23722.1"/>
    <property type="molecule type" value="Genomic_DNA"/>
</dbReference>
<keyword evidence="3" id="KW-1185">Reference proteome</keyword>
<feature type="region of interest" description="Disordered" evidence="1">
    <location>
        <begin position="247"/>
        <end position="310"/>
    </location>
</feature>
<evidence type="ECO:0000313" key="2">
    <source>
        <dbReference type="EMBL" id="EFJ23722.1"/>
    </source>
</evidence>
<name>D8RV69_SELML</name>
<evidence type="ECO:0000256" key="1">
    <source>
        <dbReference type="SAM" id="MobiDB-lite"/>
    </source>
</evidence>
<accession>D8RV69</accession>
<sequence length="795" mass="90823">MGAIAAEAKEQTFWTRITDNPPDSQTRVRFLLDEIALLQSRFEIKDHYESKLDRDQRKSSGDGLESKLGEQIVLVPPQIDQVKDDAAVAAPALVDEQRESQEEIENQECEDILVQALEEKARTLLEERAWFFEKAEKELRIGKVEQSDLATLLQLEKAKLQRHRSELVALGKKIVYSTVGAAELAQDIVGKLENLLNERQSLHLKFEVQVELGHFFRLLKLLELQKAKHDISRKAIENSVQEFKAQVEQARSQRQAGAPGTRLEISEQTPEKDGGSEPTEALKETILDFPEDSKASSSSSTDATHSDGNKEKWWKLKKETKSEVLKLVATQEQRWKTQQAVLKEMERRLEVTELESQRLRNRLEEADCGGGCRTETETFSWTASLPQGYSSIYFSPIFQERKPSMKPPKDEKDAEIFILKTEIGELKSRLNQKQGEDDKFLDRIQVPSEEKTISIDATSNKAELNKRLFKVFGGFQTDVSRLSSSEDDKHSSIDFGEDLSKNSSVAPSQNDDLEAEIQAMKAKRSRAADEHSQQLDIKEKTLAYAQELNMRLANDMSTAENALAELRAEHTGLRASFEAKWKSSRNEAEELAKGLRMNIKALEKELADKDCLLSDWKSRVEACQKETDAAVFEKNEVLTRLQRVMSEMESQSVKITKLEARELYQEQLSSELQAARNKLNIEAVEHEALGQRYSQLQSRLLETEYQLSQREEALERLTLHLAASAIQEQRQRLEESSRESLRSKHRKKERARKSILEAEEKIASMVAEMSRAKLEMEELKSQSFQLLSTRTGKYY</sequence>
<dbReference type="InParanoid" id="D8RV69"/>
<protein>
    <submittedName>
        <fullName evidence="2">Uncharacterized protein</fullName>
    </submittedName>
</protein>
<feature type="region of interest" description="Disordered" evidence="1">
    <location>
        <begin position="481"/>
        <end position="511"/>
    </location>
</feature>
<proteinExistence type="predicted"/>
<dbReference type="Proteomes" id="UP000001514">
    <property type="component" value="Unassembled WGS sequence"/>
</dbReference>